<keyword evidence="4" id="KW-1185">Reference proteome</keyword>
<reference evidence="3 4" key="1">
    <citation type="submission" date="2013-09" db="EMBL/GenBank/DDBJ databases">
        <authorList>
            <person name="Zeng Z."/>
            <person name="Chen C."/>
        </authorList>
    </citation>
    <scope>NUCLEOTIDE SEQUENCE [LARGE SCALE GENOMIC DNA]</scope>
    <source>
        <strain evidence="3 4">WB 3.3-2</strain>
    </source>
</reference>
<dbReference type="PANTHER" id="PTHR15337">
    <property type="entry name" value="ANTERIOR GRADIENT PROTEIN-RELATED"/>
    <property type="match status" value="1"/>
</dbReference>
<feature type="signal peptide" evidence="2">
    <location>
        <begin position="1"/>
        <end position="21"/>
    </location>
</feature>
<dbReference type="SUPFAM" id="SSF52833">
    <property type="entry name" value="Thioredoxin-like"/>
    <property type="match status" value="1"/>
</dbReference>
<evidence type="ECO:0000256" key="1">
    <source>
        <dbReference type="ARBA" id="ARBA00022729"/>
    </source>
</evidence>
<dbReference type="eggNOG" id="COG0526">
    <property type="taxonomic scope" value="Bacteria"/>
</dbReference>
<feature type="chain" id="PRO_5001990688" evidence="2">
    <location>
        <begin position="22"/>
        <end position="147"/>
    </location>
</feature>
<keyword evidence="3" id="KW-0413">Isomerase</keyword>
<evidence type="ECO:0000256" key="2">
    <source>
        <dbReference type="SAM" id="SignalP"/>
    </source>
</evidence>
<dbReference type="Proteomes" id="UP000030152">
    <property type="component" value="Unassembled WGS sequence"/>
</dbReference>
<name>A0A0A2LYW3_9FLAO</name>
<dbReference type="STRING" id="1121895.GCA_000378485_02058"/>
<dbReference type="InterPro" id="IPR036249">
    <property type="entry name" value="Thioredoxin-like_sf"/>
</dbReference>
<dbReference type="EMBL" id="JRLX01000026">
    <property type="protein sequence ID" value="KGO85159.1"/>
    <property type="molecule type" value="Genomic_DNA"/>
</dbReference>
<proteinExistence type="predicted"/>
<evidence type="ECO:0000313" key="3">
    <source>
        <dbReference type="EMBL" id="KGO85159.1"/>
    </source>
</evidence>
<organism evidence="3 4">
    <name type="scientific">Flavobacterium rivuli WB 3.3-2 = DSM 21788</name>
    <dbReference type="NCBI Taxonomy" id="1121895"/>
    <lineage>
        <taxon>Bacteria</taxon>
        <taxon>Pseudomonadati</taxon>
        <taxon>Bacteroidota</taxon>
        <taxon>Flavobacteriia</taxon>
        <taxon>Flavobacteriales</taxon>
        <taxon>Flavobacteriaceae</taxon>
        <taxon>Flavobacterium</taxon>
    </lineage>
</organism>
<dbReference type="Pfam" id="PF13899">
    <property type="entry name" value="Thioredoxin_7"/>
    <property type="match status" value="1"/>
</dbReference>
<sequence>MQAFKKFIFLAALLCFANSYSQNWVTSLDEAKAIAQNENKNIILVFSGSDWCAPCIKLDKNIWASDDFKKEAAANWVLLKADFPKKKVNALPEELQKQNGSLSDKYNKEGNFPLVVVMDKNGKALGKTGYKNIAPAAYIALLHSFEK</sequence>
<dbReference type="PANTHER" id="PTHR15337:SF11">
    <property type="entry name" value="THIOREDOXIN DOMAIN-CONTAINING PROTEIN"/>
    <property type="match status" value="1"/>
</dbReference>
<accession>A0A0A2LYW3</accession>
<comment type="caution">
    <text evidence="3">The sequence shown here is derived from an EMBL/GenBank/DDBJ whole genome shotgun (WGS) entry which is preliminary data.</text>
</comment>
<evidence type="ECO:0000313" key="4">
    <source>
        <dbReference type="Proteomes" id="UP000030152"/>
    </source>
</evidence>
<dbReference type="InterPro" id="IPR051099">
    <property type="entry name" value="AGR/TXD"/>
</dbReference>
<dbReference type="GO" id="GO:0016853">
    <property type="term" value="F:isomerase activity"/>
    <property type="evidence" value="ECO:0007669"/>
    <property type="project" value="UniProtKB-KW"/>
</dbReference>
<dbReference type="Gene3D" id="3.40.30.10">
    <property type="entry name" value="Glutaredoxin"/>
    <property type="match status" value="1"/>
</dbReference>
<keyword evidence="1 2" id="KW-0732">Signal</keyword>
<protein>
    <submittedName>
        <fullName evidence="3">Thiol-disulfide isomerase</fullName>
    </submittedName>
</protein>
<dbReference type="RefSeq" id="WP_020213218.1">
    <property type="nucleotide sequence ID" value="NZ_JRLX01000026.1"/>
</dbReference>
<dbReference type="AlphaFoldDB" id="A0A0A2LYW3"/>
<gene>
    <name evidence="3" type="ORF">Q765_17475</name>
</gene>
<dbReference type="OrthoDB" id="981626at2"/>